<keyword evidence="2" id="KW-1185">Reference proteome</keyword>
<organism evidence="1 2">
    <name type="scientific">Chrysodeixis includens</name>
    <name type="common">Soybean looper</name>
    <name type="synonym">Pseudoplusia includens</name>
    <dbReference type="NCBI Taxonomy" id="689277"/>
    <lineage>
        <taxon>Eukaryota</taxon>
        <taxon>Metazoa</taxon>
        <taxon>Ecdysozoa</taxon>
        <taxon>Arthropoda</taxon>
        <taxon>Hexapoda</taxon>
        <taxon>Insecta</taxon>
        <taxon>Pterygota</taxon>
        <taxon>Neoptera</taxon>
        <taxon>Endopterygota</taxon>
        <taxon>Lepidoptera</taxon>
        <taxon>Glossata</taxon>
        <taxon>Ditrysia</taxon>
        <taxon>Noctuoidea</taxon>
        <taxon>Noctuidae</taxon>
        <taxon>Plusiinae</taxon>
        <taxon>Chrysodeixis</taxon>
    </lineage>
</organism>
<dbReference type="GO" id="GO:0016620">
    <property type="term" value="F:oxidoreductase activity, acting on the aldehyde or oxo group of donors, NAD or NADP as acceptor"/>
    <property type="evidence" value="ECO:0007669"/>
    <property type="project" value="InterPro"/>
</dbReference>
<protein>
    <submittedName>
        <fullName evidence="1">Uncharacterized protein</fullName>
    </submittedName>
</protein>
<proteinExistence type="predicted"/>
<dbReference type="SUPFAM" id="SSF53720">
    <property type="entry name" value="ALDH-like"/>
    <property type="match status" value="1"/>
</dbReference>
<dbReference type="InterPro" id="IPR016161">
    <property type="entry name" value="Ald_DH/histidinol_DH"/>
</dbReference>
<sequence length="521" mass="59008">MDLKFDEMTVKTTLAKDYVQKLEFSKLYANYEELTSYVFDGSTYLKRLGIQNSRDTEKQRKNITEKLNDLASSISRNEELIAGLEYMYRNIPVEDTKTQLNIITKHLTSYAPVLESEEIVGSYETSIQILSDDPLLIFGNIKRLLFSKYITFVATRSSAYVAHFFTELSYDCGLDVYLEFTNEENLPLRTNIGWDSGTVAVVSEDADVDSAVDKLITSSKLAPWRLKRILVQESVYQQFKDALTWKCNLKGKKDETVSKILCSATLTYDDRTFIIDPVDLVNEYAGVSVEAYRTTKEMLSMIQQGKTHYLSLWSNGIAEINEVAHRSGSPIVWINNLAEFRGPSQITHAIYTDRFDELKIQNCANTSALLKTLKDWQNTKFEVRKRILCSLHPVIESLVPSEVADNIRESLLECQMKSFVDVGDNYVCVGKSSPVGIILVSRDNIFTPRTFKLLLYGNAILTLSGHLESKEIRKPYCTRNVPIESITEVNKVTDGNGTSVHVSLDSTFKAIWTNSGTIFAN</sequence>
<dbReference type="InterPro" id="IPR016163">
    <property type="entry name" value="Ald_DH_C"/>
</dbReference>
<dbReference type="OrthoDB" id="7487983at2759"/>
<dbReference type="EMBL" id="LR824021">
    <property type="protein sequence ID" value="CAD0202941.1"/>
    <property type="molecule type" value="Genomic_DNA"/>
</dbReference>
<evidence type="ECO:0000313" key="2">
    <source>
        <dbReference type="Proteomes" id="UP001154114"/>
    </source>
</evidence>
<evidence type="ECO:0000313" key="1">
    <source>
        <dbReference type="EMBL" id="CAD0202941.1"/>
    </source>
</evidence>
<gene>
    <name evidence="1" type="ORF">CINC_LOCUS4596</name>
</gene>
<name>A0A9N8L5T8_CHRIL</name>
<accession>A0A9N8L5T8</accession>
<dbReference type="Proteomes" id="UP001154114">
    <property type="component" value="Chromosome 18"/>
</dbReference>
<reference evidence="1" key="1">
    <citation type="submission" date="2021-12" db="EMBL/GenBank/DDBJ databases">
        <authorList>
            <person name="King R."/>
        </authorList>
    </citation>
    <scope>NUCLEOTIDE SEQUENCE</scope>
</reference>
<dbReference type="AlphaFoldDB" id="A0A9N8L5T8"/>
<dbReference type="Gene3D" id="3.40.309.10">
    <property type="entry name" value="Aldehyde Dehydrogenase, Chain A, domain 2"/>
    <property type="match status" value="1"/>
</dbReference>